<dbReference type="InterPro" id="IPR003959">
    <property type="entry name" value="ATPase_AAA_core"/>
</dbReference>
<name>A0A0A6PGQ9_9GAMM</name>
<accession>A0A0A6PGQ9</accession>
<dbReference type="AlphaFoldDB" id="A0A0A6PGQ9"/>
<gene>
    <name evidence="2" type="ORF">PN36_08695</name>
</gene>
<proteinExistence type="predicted"/>
<dbReference type="PIRSF" id="PIRSF029347">
    <property type="entry name" value="RecF"/>
    <property type="match status" value="1"/>
</dbReference>
<dbReference type="GO" id="GO:0006302">
    <property type="term" value="P:double-strand break repair"/>
    <property type="evidence" value="ECO:0007669"/>
    <property type="project" value="TreeGrafter"/>
</dbReference>
<dbReference type="PANTHER" id="PTHR32182:SF22">
    <property type="entry name" value="ATP-DEPENDENT ENDONUCLEASE, OLD FAMILY-RELATED"/>
    <property type="match status" value="1"/>
</dbReference>
<sequence>MYNKLERLQLKGLKSISEMDLELKHLNVLIGANGVGKSNFISFFRFMNKLVQKDLQFFVAQQGGAERFLHFGSQVTNAIEMHLLFGATDRYACTLVPDQTGKLIFKEEYCEFWSEKMGELGGDRQVFASAGDKESGLPATSSHVAAYLSDWQVYHFHDTSETAKVKQSGSIHDNERLRPQAENLAAFLFSIQDTAQYQRIVQTIQRVAPFFQDFILKPEKNNPNNIRLRWKHRGTDDYFDANIFSDGTLRFICLTTLLFQPILPTMILLDEPELGLHPYAMQLLAGMMRSVAHQTQIIASSQSVTLANQFEWQDLIIVEQADNASRFRRLSEKEIKVWLDNYRIGDLWEKNLIGGTPLC</sequence>
<dbReference type="SUPFAM" id="SSF52540">
    <property type="entry name" value="P-loop containing nucleoside triphosphate hydrolases"/>
    <property type="match status" value="1"/>
</dbReference>
<dbReference type="GO" id="GO:0000731">
    <property type="term" value="P:DNA synthesis involved in DNA repair"/>
    <property type="evidence" value="ECO:0007669"/>
    <property type="project" value="TreeGrafter"/>
</dbReference>
<protein>
    <recommendedName>
        <fullName evidence="1">ATPase AAA-type core domain-containing protein</fullName>
    </recommendedName>
</protein>
<keyword evidence="3" id="KW-1185">Reference proteome</keyword>
<dbReference type="Gene3D" id="3.40.50.300">
    <property type="entry name" value="P-loop containing nucleotide triphosphate hydrolases"/>
    <property type="match status" value="1"/>
</dbReference>
<organism evidence="2 3">
    <name type="scientific">Candidatus Thiomargarita nelsonii</name>
    <dbReference type="NCBI Taxonomy" id="1003181"/>
    <lineage>
        <taxon>Bacteria</taxon>
        <taxon>Pseudomonadati</taxon>
        <taxon>Pseudomonadota</taxon>
        <taxon>Gammaproteobacteria</taxon>
        <taxon>Thiotrichales</taxon>
        <taxon>Thiotrichaceae</taxon>
        <taxon>Thiomargarita</taxon>
    </lineage>
</organism>
<evidence type="ECO:0000313" key="2">
    <source>
        <dbReference type="EMBL" id="KHD04962.1"/>
    </source>
</evidence>
<dbReference type="GO" id="GO:0016887">
    <property type="term" value="F:ATP hydrolysis activity"/>
    <property type="evidence" value="ECO:0007669"/>
    <property type="project" value="InterPro"/>
</dbReference>
<dbReference type="InterPro" id="IPR027417">
    <property type="entry name" value="P-loop_NTPase"/>
</dbReference>
<dbReference type="PANTHER" id="PTHR32182">
    <property type="entry name" value="DNA REPLICATION AND REPAIR PROTEIN RECF"/>
    <property type="match status" value="1"/>
</dbReference>
<comment type="caution">
    <text evidence="2">The sequence shown here is derived from an EMBL/GenBank/DDBJ whole genome shotgun (WGS) entry which is preliminary data.</text>
</comment>
<dbReference type="InterPro" id="IPR014555">
    <property type="entry name" value="RecF-like"/>
</dbReference>
<evidence type="ECO:0000259" key="1">
    <source>
        <dbReference type="Pfam" id="PF13304"/>
    </source>
</evidence>
<dbReference type="EMBL" id="JSZA02000025">
    <property type="protein sequence ID" value="KHD04962.1"/>
    <property type="molecule type" value="Genomic_DNA"/>
</dbReference>
<evidence type="ECO:0000313" key="3">
    <source>
        <dbReference type="Proteomes" id="UP000030428"/>
    </source>
</evidence>
<dbReference type="GO" id="GO:0005524">
    <property type="term" value="F:ATP binding"/>
    <property type="evidence" value="ECO:0007669"/>
    <property type="project" value="InterPro"/>
</dbReference>
<reference evidence="2 3" key="1">
    <citation type="journal article" date="2016" name="Front. Microbiol.">
        <title>Single-Cell (Meta-)Genomics of a Dimorphic Candidatus Thiomargarita nelsonii Reveals Genomic Plasticity.</title>
        <authorList>
            <person name="Flood B.E."/>
            <person name="Fliss P."/>
            <person name="Jones D.S."/>
            <person name="Dick G.J."/>
            <person name="Jain S."/>
            <person name="Kaster A.K."/>
            <person name="Winkel M."/>
            <person name="Mussmann M."/>
            <person name="Bailey J."/>
        </authorList>
    </citation>
    <scope>NUCLEOTIDE SEQUENCE [LARGE SCALE GENOMIC DNA]</scope>
    <source>
        <strain evidence="2">Hydrate Ridge</strain>
    </source>
</reference>
<dbReference type="Pfam" id="PF13304">
    <property type="entry name" value="AAA_21"/>
    <property type="match status" value="1"/>
</dbReference>
<feature type="domain" description="ATPase AAA-type core" evidence="1">
    <location>
        <begin position="26"/>
        <end position="306"/>
    </location>
</feature>
<dbReference type="Proteomes" id="UP000030428">
    <property type="component" value="Unassembled WGS sequence"/>
</dbReference>